<sequence>MDTAIEEILAQGLPPQDCAKALNELGKRFSEQNNIDHAIACWEKSMACYGKPGFAQAQLMKAYNQKQRESARSGDGQGG</sequence>
<protein>
    <recommendedName>
        <fullName evidence="2">Tetratricopeptide repeat protein</fullName>
    </recommendedName>
</protein>
<dbReference type="EMBL" id="CP157947">
    <property type="protein sequence ID" value="XBS69075.1"/>
    <property type="molecule type" value="Genomic_DNA"/>
</dbReference>
<dbReference type="SUPFAM" id="SSF48452">
    <property type="entry name" value="TPR-like"/>
    <property type="match status" value="1"/>
</dbReference>
<evidence type="ECO:0000313" key="1">
    <source>
        <dbReference type="EMBL" id="XBS69075.1"/>
    </source>
</evidence>
<dbReference type="AlphaFoldDB" id="A0AAU7Q7P4"/>
<name>A0AAU7Q7P4_9GAMM</name>
<proteinExistence type="predicted"/>
<evidence type="ECO:0008006" key="2">
    <source>
        <dbReference type="Google" id="ProtNLM"/>
    </source>
</evidence>
<gene>
    <name evidence="1" type="ORF">ABK905_21715</name>
</gene>
<dbReference type="InterPro" id="IPR011990">
    <property type="entry name" value="TPR-like_helical_dom_sf"/>
</dbReference>
<reference evidence="1" key="1">
    <citation type="submission" date="2024-06" db="EMBL/GenBank/DDBJ databases">
        <authorList>
            <person name="Coelho C."/>
            <person name="Bento M."/>
            <person name="Garcia E."/>
            <person name="Camelo A."/>
            <person name="Brandao I."/>
            <person name="Espirito Santo C."/>
            <person name="Trovao J."/>
            <person name="Verissimo A."/>
            <person name="Costa J."/>
            <person name="Tiago I."/>
        </authorList>
    </citation>
    <scope>NUCLEOTIDE SEQUENCE</scope>
    <source>
        <strain evidence="1">KWT182</strain>
    </source>
</reference>
<dbReference type="Gene3D" id="1.25.40.10">
    <property type="entry name" value="Tetratricopeptide repeat domain"/>
    <property type="match status" value="1"/>
</dbReference>
<accession>A0AAU7Q7P4</accession>
<organism evidence="1">
    <name type="scientific">Acerihabitans sp. KWT182</name>
    <dbReference type="NCBI Taxonomy" id="3157919"/>
    <lineage>
        <taxon>Bacteria</taxon>
        <taxon>Pseudomonadati</taxon>
        <taxon>Pseudomonadota</taxon>
        <taxon>Gammaproteobacteria</taxon>
        <taxon>Enterobacterales</taxon>
        <taxon>Pectobacteriaceae</taxon>
        <taxon>Acerihabitans</taxon>
    </lineage>
</organism>